<organism evidence="5 6">
    <name type="scientific">Rhizobium jaguaris</name>
    <dbReference type="NCBI Taxonomy" id="1312183"/>
    <lineage>
        <taxon>Bacteria</taxon>
        <taxon>Pseudomonadati</taxon>
        <taxon>Pseudomonadota</taxon>
        <taxon>Alphaproteobacteria</taxon>
        <taxon>Hyphomicrobiales</taxon>
        <taxon>Rhizobiaceae</taxon>
        <taxon>Rhizobium/Agrobacterium group</taxon>
        <taxon>Rhizobium</taxon>
    </lineage>
</organism>
<dbReference type="OrthoDB" id="9792663at2"/>
<dbReference type="PANTHER" id="PTHR43320">
    <property type="entry name" value="SUGAR KINASE"/>
    <property type="match status" value="1"/>
</dbReference>
<feature type="domain" description="Carbohydrate kinase PfkB" evidence="4">
    <location>
        <begin position="148"/>
        <end position="226"/>
    </location>
</feature>
<dbReference type="EMBL" id="CP032695">
    <property type="protein sequence ID" value="AYG63860.1"/>
    <property type="molecule type" value="Genomic_DNA"/>
</dbReference>
<dbReference type="AlphaFoldDB" id="A0A387FXM5"/>
<dbReference type="InterPro" id="IPR029056">
    <property type="entry name" value="Ribokinase-like"/>
</dbReference>
<dbReference type="InterPro" id="IPR011611">
    <property type="entry name" value="PfkB_dom"/>
</dbReference>
<dbReference type="Gene3D" id="3.40.1190.20">
    <property type="match status" value="1"/>
</dbReference>
<dbReference type="KEGG" id="rjg:CCGE525_32675"/>
<comment type="similarity">
    <text evidence="1">Belongs to the carbohydrate kinase PfkB family.</text>
</comment>
<evidence type="ECO:0000256" key="1">
    <source>
        <dbReference type="ARBA" id="ARBA00010688"/>
    </source>
</evidence>
<keyword evidence="6" id="KW-1185">Reference proteome</keyword>
<evidence type="ECO:0000256" key="2">
    <source>
        <dbReference type="ARBA" id="ARBA00022679"/>
    </source>
</evidence>
<keyword evidence="3 5" id="KW-0418">Kinase</keyword>
<gene>
    <name evidence="5" type="ORF">CCGE525_32675</name>
</gene>
<evidence type="ECO:0000256" key="3">
    <source>
        <dbReference type="ARBA" id="ARBA00022777"/>
    </source>
</evidence>
<evidence type="ECO:0000313" key="6">
    <source>
        <dbReference type="Proteomes" id="UP000282195"/>
    </source>
</evidence>
<geneLocation type="plasmid" evidence="6">
    <name>prccge525c</name>
</geneLocation>
<dbReference type="GO" id="GO:0016301">
    <property type="term" value="F:kinase activity"/>
    <property type="evidence" value="ECO:0007669"/>
    <property type="project" value="UniProtKB-KW"/>
</dbReference>
<reference evidence="5 6" key="1">
    <citation type="submission" date="2018-10" db="EMBL/GenBank/DDBJ databases">
        <title>Rhizobium etli, R. leguminosarum and a new Rhizobium genospecies from Phaseolus dumosus.</title>
        <authorList>
            <person name="Ramirez-Puebla S.T."/>
            <person name="Rogel-Hernandez M.A."/>
            <person name="Guerrero G."/>
            <person name="Ormeno-Orrillo E."/>
            <person name="Martinez-Romero J.C."/>
            <person name="Negrete-Yankelevich S."/>
            <person name="Martinez-Romero E."/>
        </authorList>
    </citation>
    <scope>NUCLEOTIDE SEQUENCE [LARGE SCALE GENOMIC DNA]</scope>
    <source>
        <strain evidence="5 6">CCGE525</strain>
        <plasmid evidence="6">prccge525c</plasmid>
    </source>
</reference>
<evidence type="ECO:0000313" key="5">
    <source>
        <dbReference type="EMBL" id="AYG63860.1"/>
    </source>
</evidence>
<dbReference type="PANTHER" id="PTHR43320:SF2">
    <property type="entry name" value="2-DEHYDRO-3-DEOXYGLUCONOKINASE_2-DEHYDRO-3-DEOXYGALACTONOKINASE"/>
    <property type="match status" value="1"/>
</dbReference>
<dbReference type="Pfam" id="PF00294">
    <property type="entry name" value="PfkB"/>
    <property type="match status" value="1"/>
</dbReference>
<keyword evidence="2" id="KW-0808">Transferase</keyword>
<accession>A0A387FXM5</accession>
<dbReference type="Proteomes" id="UP000282195">
    <property type="component" value="Plasmid pRCCGE525c"/>
</dbReference>
<evidence type="ECO:0000259" key="4">
    <source>
        <dbReference type="Pfam" id="PF00294"/>
    </source>
</evidence>
<protein>
    <submittedName>
        <fullName evidence="5">Carbohydrate kinase</fullName>
    </submittedName>
</protein>
<dbReference type="SUPFAM" id="SSF53613">
    <property type="entry name" value="Ribokinase-like"/>
    <property type="match status" value="1"/>
</dbReference>
<proteinExistence type="inferred from homology"/>
<sequence>MRFSDRRTQLGGGAYYTGRQLLDLDADVTLVTRLMDDEDGRAARASLSAAGFDDAHITMAPGKTEPLEILLEPNGERTIIAPSRARSIPLEISSTLDADAAYVNAVHLGEKLVGDLEAIPLIVSQLPLDPATPRPADFVITSRSDVSNDISAAWHRARQVCGPRLRTLVVTDGPRPITLFDGRSNTNIQPPATVEATDTIGAGDRFAGSFLLAILQGHAPSSAAFEASRVTVDWLREKRLIAST</sequence>
<dbReference type="InterPro" id="IPR052700">
    <property type="entry name" value="Carb_kinase_PfkB-like"/>
</dbReference>
<name>A0A387FXM5_9HYPH</name>
<keyword evidence="5" id="KW-0614">Plasmid</keyword>